<organism evidence="1 2">
    <name type="scientific">Ornithinibacillus salinisoli</name>
    <dbReference type="NCBI Taxonomy" id="1848459"/>
    <lineage>
        <taxon>Bacteria</taxon>
        <taxon>Bacillati</taxon>
        <taxon>Bacillota</taxon>
        <taxon>Bacilli</taxon>
        <taxon>Bacillales</taxon>
        <taxon>Bacillaceae</taxon>
        <taxon>Ornithinibacillus</taxon>
    </lineage>
</organism>
<gene>
    <name evidence="1" type="ORF">ACFSJF_08675</name>
</gene>
<dbReference type="Proteomes" id="UP001597383">
    <property type="component" value="Unassembled WGS sequence"/>
</dbReference>
<dbReference type="EMBL" id="JBHUHQ010000015">
    <property type="protein sequence ID" value="MFD2044336.1"/>
    <property type="molecule type" value="Genomic_DNA"/>
</dbReference>
<sequence length="42" mass="4686">MKKVLIALFMILILGFGILGFVQDSNENQIVDPSDQSTNTQF</sequence>
<evidence type="ECO:0008006" key="3">
    <source>
        <dbReference type="Google" id="ProtNLM"/>
    </source>
</evidence>
<protein>
    <recommendedName>
        <fullName evidence="3">YtzI protein</fullName>
    </recommendedName>
</protein>
<evidence type="ECO:0000313" key="2">
    <source>
        <dbReference type="Proteomes" id="UP001597383"/>
    </source>
</evidence>
<dbReference type="RefSeq" id="WP_377556441.1">
    <property type="nucleotide sequence ID" value="NZ_JBHUHQ010000015.1"/>
</dbReference>
<evidence type="ECO:0000313" key="1">
    <source>
        <dbReference type="EMBL" id="MFD2044336.1"/>
    </source>
</evidence>
<proteinExistence type="predicted"/>
<accession>A0ABW4W005</accession>
<name>A0ABW4W005_9BACI</name>
<reference evidence="2" key="1">
    <citation type="journal article" date="2019" name="Int. J. Syst. Evol. Microbiol.">
        <title>The Global Catalogue of Microorganisms (GCM) 10K type strain sequencing project: providing services to taxonomists for standard genome sequencing and annotation.</title>
        <authorList>
            <consortium name="The Broad Institute Genomics Platform"/>
            <consortium name="The Broad Institute Genome Sequencing Center for Infectious Disease"/>
            <person name="Wu L."/>
            <person name="Ma J."/>
        </authorList>
    </citation>
    <scope>NUCLEOTIDE SEQUENCE [LARGE SCALE GENOMIC DNA]</scope>
    <source>
        <strain evidence="2">R28</strain>
    </source>
</reference>
<keyword evidence="2" id="KW-1185">Reference proteome</keyword>
<comment type="caution">
    <text evidence="1">The sequence shown here is derived from an EMBL/GenBank/DDBJ whole genome shotgun (WGS) entry which is preliminary data.</text>
</comment>